<dbReference type="GO" id="GO:0005634">
    <property type="term" value="C:nucleus"/>
    <property type="evidence" value="ECO:0007669"/>
    <property type="project" value="TreeGrafter"/>
</dbReference>
<organism evidence="1 2">
    <name type="scientific">Capsicum baccatum</name>
    <name type="common">Peruvian pepper</name>
    <dbReference type="NCBI Taxonomy" id="33114"/>
    <lineage>
        <taxon>Eukaryota</taxon>
        <taxon>Viridiplantae</taxon>
        <taxon>Streptophyta</taxon>
        <taxon>Embryophyta</taxon>
        <taxon>Tracheophyta</taxon>
        <taxon>Spermatophyta</taxon>
        <taxon>Magnoliopsida</taxon>
        <taxon>eudicotyledons</taxon>
        <taxon>Gunneridae</taxon>
        <taxon>Pentapetalae</taxon>
        <taxon>asterids</taxon>
        <taxon>lamiids</taxon>
        <taxon>Solanales</taxon>
        <taxon>Solanaceae</taxon>
        <taxon>Solanoideae</taxon>
        <taxon>Capsiceae</taxon>
        <taxon>Capsicum</taxon>
    </lineage>
</organism>
<dbReference type="GO" id="GO:0006357">
    <property type="term" value="P:regulation of transcription by RNA polymerase II"/>
    <property type="evidence" value="ECO:0007669"/>
    <property type="project" value="TreeGrafter"/>
</dbReference>
<protein>
    <submittedName>
        <fullName evidence="1">Uncharacterized protein</fullName>
    </submittedName>
</protein>
<dbReference type="PANTHER" id="PTHR34396">
    <property type="entry name" value="OS03G0264950 PROTEIN-RELATED"/>
    <property type="match status" value="1"/>
</dbReference>
<dbReference type="GO" id="GO:1990837">
    <property type="term" value="F:sequence-specific double-stranded DNA binding"/>
    <property type="evidence" value="ECO:0007669"/>
    <property type="project" value="TreeGrafter"/>
</dbReference>
<keyword evidence="2" id="KW-1185">Reference proteome</keyword>
<dbReference type="InterPro" id="IPR053031">
    <property type="entry name" value="Cuticle_assoc_protein"/>
</dbReference>
<name>A0A2G2X625_CAPBA</name>
<dbReference type="AlphaFoldDB" id="A0A2G2X625"/>
<reference evidence="1 2" key="1">
    <citation type="journal article" date="2017" name="Genome Biol.">
        <title>New reference genome sequences of hot pepper reveal the massive evolution of plant disease-resistance genes by retroduplication.</title>
        <authorList>
            <person name="Kim S."/>
            <person name="Park J."/>
            <person name="Yeom S.I."/>
            <person name="Kim Y.M."/>
            <person name="Seo E."/>
            <person name="Kim K.T."/>
            <person name="Kim M.S."/>
            <person name="Lee J.M."/>
            <person name="Cheong K."/>
            <person name="Shin H.S."/>
            <person name="Kim S.B."/>
            <person name="Han K."/>
            <person name="Lee J."/>
            <person name="Park M."/>
            <person name="Lee H.A."/>
            <person name="Lee H.Y."/>
            <person name="Lee Y."/>
            <person name="Oh S."/>
            <person name="Lee J.H."/>
            <person name="Choi E."/>
            <person name="Choi E."/>
            <person name="Lee S.E."/>
            <person name="Jeon J."/>
            <person name="Kim H."/>
            <person name="Choi G."/>
            <person name="Song H."/>
            <person name="Lee J."/>
            <person name="Lee S.C."/>
            <person name="Kwon J.K."/>
            <person name="Lee H.Y."/>
            <person name="Koo N."/>
            <person name="Hong Y."/>
            <person name="Kim R.W."/>
            <person name="Kang W.H."/>
            <person name="Huh J.H."/>
            <person name="Kang B.C."/>
            <person name="Yang T.J."/>
            <person name="Lee Y.H."/>
            <person name="Bennetzen J.L."/>
            <person name="Choi D."/>
        </authorList>
    </citation>
    <scope>NUCLEOTIDE SEQUENCE [LARGE SCALE GENOMIC DNA]</scope>
    <source>
        <strain evidence="2">cv. PBC81</strain>
    </source>
</reference>
<dbReference type="EMBL" id="MLFT02000003">
    <property type="protein sequence ID" value="PHT52955.1"/>
    <property type="molecule type" value="Genomic_DNA"/>
</dbReference>
<gene>
    <name evidence="1" type="ORF">CQW23_07417</name>
</gene>
<dbReference type="PANTHER" id="PTHR34396:SF29">
    <property type="entry name" value="ZINC FINGER BED DOMAIN-CONTAINING PROTEIN RICESLEEPER 3-LIKE"/>
    <property type="match status" value="1"/>
</dbReference>
<accession>A0A2G2X625</accession>
<evidence type="ECO:0000313" key="2">
    <source>
        <dbReference type="Proteomes" id="UP000224567"/>
    </source>
</evidence>
<comment type="caution">
    <text evidence="1">The sequence shown here is derived from an EMBL/GenBank/DDBJ whole genome shotgun (WGS) entry which is preliminary data.</text>
</comment>
<dbReference type="OrthoDB" id="1306030at2759"/>
<evidence type="ECO:0000313" key="1">
    <source>
        <dbReference type="EMBL" id="PHT52955.1"/>
    </source>
</evidence>
<proteinExistence type="predicted"/>
<sequence length="138" mass="15213">MTGMSTLLGHLLTSPKWPTSVDKKQSNLASKSISGGSQGDVVVMSWKFDQEECRKALCHVVIIYELPFSFVENEGGRLIDSFRSSLTPKLVQVQVCLQGCLRSEQLKQPVSVEEDLDNLDKIEKDLASAGKDPTVVDM</sequence>
<dbReference type="Proteomes" id="UP000224567">
    <property type="component" value="Unassembled WGS sequence"/>
</dbReference>
<reference evidence="2" key="2">
    <citation type="journal article" date="2017" name="J. Anim. Genet.">
        <title>Multiple reference genome sequences of hot pepper reveal the massive evolution of plant disease resistance genes by retroduplication.</title>
        <authorList>
            <person name="Kim S."/>
            <person name="Park J."/>
            <person name="Yeom S.-I."/>
            <person name="Kim Y.-M."/>
            <person name="Seo E."/>
            <person name="Kim K.-T."/>
            <person name="Kim M.-S."/>
            <person name="Lee J.M."/>
            <person name="Cheong K."/>
            <person name="Shin H.-S."/>
            <person name="Kim S.-B."/>
            <person name="Han K."/>
            <person name="Lee J."/>
            <person name="Park M."/>
            <person name="Lee H.-A."/>
            <person name="Lee H.-Y."/>
            <person name="Lee Y."/>
            <person name="Oh S."/>
            <person name="Lee J.H."/>
            <person name="Choi E."/>
            <person name="Choi E."/>
            <person name="Lee S.E."/>
            <person name="Jeon J."/>
            <person name="Kim H."/>
            <person name="Choi G."/>
            <person name="Song H."/>
            <person name="Lee J."/>
            <person name="Lee S.-C."/>
            <person name="Kwon J.-K."/>
            <person name="Lee H.-Y."/>
            <person name="Koo N."/>
            <person name="Hong Y."/>
            <person name="Kim R.W."/>
            <person name="Kang W.-H."/>
            <person name="Huh J.H."/>
            <person name="Kang B.-C."/>
            <person name="Yang T.-J."/>
            <person name="Lee Y.-H."/>
            <person name="Bennetzen J.L."/>
            <person name="Choi D."/>
        </authorList>
    </citation>
    <scope>NUCLEOTIDE SEQUENCE [LARGE SCALE GENOMIC DNA]</scope>
    <source>
        <strain evidence="2">cv. PBC81</strain>
    </source>
</reference>